<feature type="region of interest" description="Disordered" evidence="1">
    <location>
        <begin position="30"/>
        <end position="67"/>
    </location>
</feature>
<dbReference type="Proteomes" id="UP001066276">
    <property type="component" value="Chromosome 3_2"/>
</dbReference>
<protein>
    <submittedName>
        <fullName evidence="2">Uncharacterized protein</fullName>
    </submittedName>
</protein>
<gene>
    <name evidence="2" type="ORF">NDU88_008250</name>
</gene>
<feature type="region of interest" description="Disordered" evidence="1">
    <location>
        <begin position="1"/>
        <end position="20"/>
    </location>
</feature>
<comment type="caution">
    <text evidence="2">The sequence shown here is derived from an EMBL/GenBank/DDBJ whole genome shotgun (WGS) entry which is preliminary data.</text>
</comment>
<sequence length="67" mass="6593">MTPRRCGSSGCGRILGPLLANGPEVRAPRVHSCPGLPGPPGAAAGSAPSSLVRAAPRPGSRVPGAER</sequence>
<keyword evidence="3" id="KW-1185">Reference proteome</keyword>
<proteinExistence type="predicted"/>
<dbReference type="EMBL" id="JANPWB010000006">
    <property type="protein sequence ID" value="KAJ1183077.1"/>
    <property type="molecule type" value="Genomic_DNA"/>
</dbReference>
<evidence type="ECO:0000256" key="1">
    <source>
        <dbReference type="SAM" id="MobiDB-lite"/>
    </source>
</evidence>
<evidence type="ECO:0000313" key="3">
    <source>
        <dbReference type="Proteomes" id="UP001066276"/>
    </source>
</evidence>
<organism evidence="2 3">
    <name type="scientific">Pleurodeles waltl</name>
    <name type="common">Iberian ribbed newt</name>
    <dbReference type="NCBI Taxonomy" id="8319"/>
    <lineage>
        <taxon>Eukaryota</taxon>
        <taxon>Metazoa</taxon>
        <taxon>Chordata</taxon>
        <taxon>Craniata</taxon>
        <taxon>Vertebrata</taxon>
        <taxon>Euteleostomi</taxon>
        <taxon>Amphibia</taxon>
        <taxon>Batrachia</taxon>
        <taxon>Caudata</taxon>
        <taxon>Salamandroidea</taxon>
        <taxon>Salamandridae</taxon>
        <taxon>Pleurodelinae</taxon>
        <taxon>Pleurodeles</taxon>
    </lineage>
</organism>
<name>A0AAV7U5Z5_PLEWA</name>
<accession>A0AAV7U5Z5</accession>
<evidence type="ECO:0000313" key="2">
    <source>
        <dbReference type="EMBL" id="KAJ1183077.1"/>
    </source>
</evidence>
<dbReference type="AlphaFoldDB" id="A0AAV7U5Z5"/>
<feature type="compositionally biased region" description="Low complexity" evidence="1">
    <location>
        <begin position="41"/>
        <end position="51"/>
    </location>
</feature>
<reference evidence="2" key="1">
    <citation type="journal article" date="2022" name="bioRxiv">
        <title>Sequencing and chromosome-scale assembly of the giantPleurodeles waltlgenome.</title>
        <authorList>
            <person name="Brown T."/>
            <person name="Elewa A."/>
            <person name="Iarovenko S."/>
            <person name="Subramanian E."/>
            <person name="Araus A.J."/>
            <person name="Petzold A."/>
            <person name="Susuki M."/>
            <person name="Suzuki K.-i.T."/>
            <person name="Hayashi T."/>
            <person name="Toyoda A."/>
            <person name="Oliveira C."/>
            <person name="Osipova E."/>
            <person name="Leigh N.D."/>
            <person name="Simon A."/>
            <person name="Yun M.H."/>
        </authorList>
    </citation>
    <scope>NUCLEOTIDE SEQUENCE</scope>
    <source>
        <strain evidence="2">20211129_DDA</strain>
        <tissue evidence="2">Liver</tissue>
    </source>
</reference>